<organism evidence="1 2">
    <name type="scientific">Bacteroides ovatus</name>
    <dbReference type="NCBI Taxonomy" id="28116"/>
    <lineage>
        <taxon>Bacteria</taxon>
        <taxon>Pseudomonadati</taxon>
        <taxon>Bacteroidota</taxon>
        <taxon>Bacteroidia</taxon>
        <taxon>Bacteroidales</taxon>
        <taxon>Bacteroidaceae</taxon>
        <taxon>Bacteroides</taxon>
    </lineage>
</organism>
<reference evidence="1 2" key="1">
    <citation type="journal article" date="2019" name="Nat. Med.">
        <title>A library of human gut bacterial isolates paired with longitudinal multiomics data enables mechanistic microbiome research.</title>
        <authorList>
            <person name="Poyet M."/>
            <person name="Groussin M."/>
            <person name="Gibbons S.M."/>
            <person name="Avila-Pacheco J."/>
            <person name="Jiang X."/>
            <person name="Kearney S.M."/>
            <person name="Perrotta A.R."/>
            <person name="Berdy B."/>
            <person name="Zhao S."/>
            <person name="Lieberman T.D."/>
            <person name="Swanson P.K."/>
            <person name="Smith M."/>
            <person name="Roesemann S."/>
            <person name="Alexander J.E."/>
            <person name="Rich S.A."/>
            <person name="Livny J."/>
            <person name="Vlamakis H."/>
            <person name="Clish C."/>
            <person name="Bullock K."/>
            <person name="Deik A."/>
            <person name="Scott J."/>
            <person name="Pierce K.A."/>
            <person name="Xavier R.J."/>
            <person name="Alm E.J."/>
        </authorList>
    </citation>
    <scope>NUCLEOTIDE SEQUENCE [LARGE SCALE GENOMIC DNA]</scope>
    <source>
        <strain evidence="1 2">BIOML-A160</strain>
    </source>
</reference>
<proteinExistence type="predicted"/>
<comment type="caution">
    <text evidence="1">The sequence shown here is derived from an EMBL/GenBank/DDBJ whole genome shotgun (WGS) entry which is preliminary data.</text>
</comment>
<dbReference type="AlphaFoldDB" id="A0A9P4DWP1"/>
<evidence type="ECO:0000313" key="2">
    <source>
        <dbReference type="Proteomes" id="UP000365824"/>
    </source>
</evidence>
<sequence length="99" mass="11806">MIDPLAELDIDVQSFDIPRLVSVYPDRAGVRWWTKAWFNNREEGECSVEIELQQAILFIHDRIEKDAWLEEYFPKQMEVYHQAIEQTREQILGQLNVTL</sequence>
<name>A0A9P4DWP1_BACOV</name>
<protein>
    <submittedName>
        <fullName evidence="1">Uncharacterized protein</fullName>
    </submittedName>
</protein>
<accession>A0A9P4DWP1</accession>
<dbReference type="Proteomes" id="UP000365824">
    <property type="component" value="Unassembled WGS sequence"/>
</dbReference>
<gene>
    <name evidence="1" type="ORF">F3F25_07365</name>
</gene>
<evidence type="ECO:0000313" key="1">
    <source>
        <dbReference type="EMBL" id="KAA3929703.1"/>
    </source>
</evidence>
<dbReference type="EMBL" id="VWLB01000009">
    <property type="protein sequence ID" value="KAA3929703.1"/>
    <property type="molecule type" value="Genomic_DNA"/>
</dbReference>